<reference evidence="4 5" key="1">
    <citation type="submission" date="2016-10" db="EMBL/GenBank/DDBJ databases">
        <authorList>
            <person name="Varghese N."/>
            <person name="Submissions S."/>
        </authorList>
    </citation>
    <scope>NUCLEOTIDE SEQUENCE [LARGE SCALE GENOMIC DNA]</scope>
    <source>
        <strain evidence="4 5">DSM 20219</strain>
    </source>
</reference>
<evidence type="ECO:0000259" key="3">
    <source>
        <dbReference type="Pfam" id="PF02872"/>
    </source>
</evidence>
<dbReference type="InterPro" id="IPR036907">
    <property type="entry name" value="5'-Nucleotdase_C_sf"/>
</dbReference>
<organism evidence="4 5">
    <name type="scientific">Bifidobacterium longum</name>
    <dbReference type="NCBI Taxonomy" id="216816"/>
    <lineage>
        <taxon>Bacteria</taxon>
        <taxon>Bacillati</taxon>
        <taxon>Actinomycetota</taxon>
        <taxon>Actinomycetes</taxon>
        <taxon>Bifidobacteriales</taxon>
        <taxon>Bifidobacteriaceae</taxon>
        <taxon>Bifidobacterium</taxon>
    </lineage>
</organism>
<feature type="domain" description="Calcineurin-like phosphoesterase" evidence="2">
    <location>
        <begin position="57"/>
        <end position="255"/>
    </location>
</feature>
<dbReference type="GO" id="GO:0008768">
    <property type="term" value="F:UDP-sugar diphosphatase activity"/>
    <property type="evidence" value="ECO:0007669"/>
    <property type="project" value="TreeGrafter"/>
</dbReference>
<feature type="non-terminal residue" evidence="4">
    <location>
        <position position="507"/>
    </location>
</feature>
<keyword evidence="1" id="KW-0732">Signal</keyword>
<dbReference type="SUPFAM" id="SSF55816">
    <property type="entry name" value="5'-nucleotidase (syn. UDP-sugar hydrolase), C-terminal domain"/>
    <property type="match status" value="1"/>
</dbReference>
<dbReference type="PANTHER" id="PTHR11575:SF24">
    <property type="entry name" value="5'-NUCLEOTIDASE"/>
    <property type="match status" value="1"/>
</dbReference>
<proteinExistence type="predicted"/>
<dbReference type="SUPFAM" id="SSF56300">
    <property type="entry name" value="Metallo-dependent phosphatases"/>
    <property type="match status" value="1"/>
</dbReference>
<feature type="domain" description="5'-Nucleotidase C-terminal" evidence="3">
    <location>
        <begin position="360"/>
        <end position="483"/>
    </location>
</feature>
<dbReference type="GO" id="GO:0030288">
    <property type="term" value="C:outer membrane-bounded periplasmic space"/>
    <property type="evidence" value="ECO:0007669"/>
    <property type="project" value="TreeGrafter"/>
</dbReference>
<evidence type="ECO:0000313" key="4">
    <source>
        <dbReference type="EMBL" id="SEB28625.1"/>
    </source>
</evidence>
<protein>
    <submittedName>
        <fullName evidence="4">2',3'-cyclic-nucleotide 2'-phosphodiesterase/5'-or 3'-nucleotidase, 5'-nucleotidase family</fullName>
    </submittedName>
</protein>
<accession>A0AA45V4P3</accession>
<dbReference type="InterPro" id="IPR029052">
    <property type="entry name" value="Metallo-depent_PP-like"/>
</dbReference>
<dbReference type="Gene3D" id="3.60.21.10">
    <property type="match status" value="1"/>
</dbReference>
<dbReference type="AlphaFoldDB" id="A0AA45V4P3"/>
<evidence type="ECO:0000313" key="5">
    <source>
        <dbReference type="Proteomes" id="UP000182842"/>
    </source>
</evidence>
<dbReference type="InterPro" id="IPR008334">
    <property type="entry name" value="5'-Nucleotdase_C"/>
</dbReference>
<dbReference type="GO" id="GO:0008253">
    <property type="term" value="F:5'-nucleotidase activity"/>
    <property type="evidence" value="ECO:0007669"/>
    <property type="project" value="TreeGrafter"/>
</dbReference>
<dbReference type="PANTHER" id="PTHR11575">
    <property type="entry name" value="5'-NUCLEOTIDASE-RELATED"/>
    <property type="match status" value="1"/>
</dbReference>
<dbReference type="Pfam" id="PF00149">
    <property type="entry name" value="Metallophos"/>
    <property type="match status" value="1"/>
</dbReference>
<dbReference type="EMBL" id="FNRW01000001">
    <property type="protein sequence ID" value="SEB28625.1"/>
    <property type="molecule type" value="Genomic_DNA"/>
</dbReference>
<dbReference type="PROSITE" id="PS00018">
    <property type="entry name" value="EF_HAND_1"/>
    <property type="match status" value="1"/>
</dbReference>
<evidence type="ECO:0000256" key="1">
    <source>
        <dbReference type="ARBA" id="ARBA00022729"/>
    </source>
</evidence>
<dbReference type="InterPro" id="IPR018247">
    <property type="entry name" value="EF_Hand_1_Ca_BS"/>
</dbReference>
<dbReference type="Gene3D" id="3.90.780.10">
    <property type="entry name" value="5'-Nucleotidase, C-terminal domain"/>
    <property type="match status" value="1"/>
</dbReference>
<dbReference type="GO" id="GO:0009166">
    <property type="term" value="P:nucleotide catabolic process"/>
    <property type="evidence" value="ECO:0007669"/>
    <property type="project" value="InterPro"/>
</dbReference>
<dbReference type="RefSeq" id="WP_074709653.1">
    <property type="nucleotide sequence ID" value="NZ_FNRW01000001.1"/>
</dbReference>
<dbReference type="Proteomes" id="UP000182842">
    <property type="component" value="Unassembled WGS sequence"/>
</dbReference>
<dbReference type="InterPro" id="IPR006179">
    <property type="entry name" value="5_nucleotidase/apyrase"/>
</dbReference>
<gene>
    <name evidence="4" type="ORF">SAMN04489748_0001</name>
</gene>
<sequence length="507" mass="53042">MKNRRWAGKRSGIVFGAVALILTALVVPYACAGTTGAVPFSGDNPSSGTRTVTIADITDFHGHIERGADNATAFTVADSHNPGNMIPVSTGDLVGGSPYESAVEKDQPTLDMAKAWGLTISAVGNHEFDRGVADFNNRIADPSNGIDWLCANTSAANKSSDGLLSHVRDSTIRTVNGKRIGFVGALTDALGSVATPQITRDADLDERAVDAINRVARELKRSGKVDAVVALLHADASAAADIGRDVDVVYTGHSHAIKHGTTAGGAPIYEAGSFGRNMAVQDLIITGAGRRATVRVADVDLGNGTSHTAVDGVLGVDGLNAHPAQAAWMSAGAEENDEVSRAQHIYQASATYANHTGSAVIGTLASGVNFDKQGSDKHGNTVGVLVADANRESIMKHVYAGNRLPVIGFSNNGSLRTPRLDMNGDGKVTVREVDSLMALQFKAAHETLTGRDVKRVLAEQFRRDDGRLERRWLGISSNVTYRYAECGTAGESGNADAGVDTDSGADT</sequence>
<name>A0AA45V4P3_BIFLN</name>
<comment type="caution">
    <text evidence="4">The sequence shown here is derived from an EMBL/GenBank/DDBJ whole genome shotgun (WGS) entry which is preliminary data.</text>
</comment>
<dbReference type="Pfam" id="PF02872">
    <property type="entry name" value="5_nucleotid_C"/>
    <property type="match status" value="1"/>
</dbReference>
<evidence type="ECO:0000259" key="2">
    <source>
        <dbReference type="Pfam" id="PF00149"/>
    </source>
</evidence>
<dbReference type="InterPro" id="IPR004843">
    <property type="entry name" value="Calcineurin-like_PHP"/>
</dbReference>